<dbReference type="InterPro" id="IPR050109">
    <property type="entry name" value="HTH-type_TetR-like_transc_reg"/>
</dbReference>
<gene>
    <name evidence="6" type="ORF">MED297_15085</name>
</gene>
<dbReference type="GO" id="GO:0003700">
    <property type="term" value="F:DNA-binding transcription factor activity"/>
    <property type="evidence" value="ECO:0007669"/>
    <property type="project" value="TreeGrafter"/>
</dbReference>
<protein>
    <submittedName>
        <fullName evidence="6">Transcriptional reguator, TetR family protein</fullName>
    </submittedName>
</protein>
<sequence length="219" mass="25559">MATVERILQAALVLANESGAARLTTNAMADEAGISVGNLYYHFRNKDDVLLALFRQFEGIIEPLLSSDSKVAGLDDWVQWWLQWFDHVQAYSFLFHDQHYLQTSNSHLRFHYHQWAGQIEKAQKRMLDELKEVRQLVATQDDLQRLGCEMTFIAVFWPDFYLLKQPRPESVQDCSIWSSALKQMLGLLLPYLRVSAQMQFEQLIKDADQVLQNRIRPDR</sequence>
<feature type="DNA-binding region" description="H-T-H motif" evidence="4">
    <location>
        <begin position="24"/>
        <end position="43"/>
    </location>
</feature>
<dbReference type="SUPFAM" id="SSF46689">
    <property type="entry name" value="Homeodomain-like"/>
    <property type="match status" value="1"/>
</dbReference>
<dbReference type="HOGENOM" id="CLU_091262_0_0_6"/>
<dbReference type="PANTHER" id="PTHR30055:SF234">
    <property type="entry name" value="HTH-TYPE TRANSCRIPTIONAL REGULATOR BETI"/>
    <property type="match status" value="1"/>
</dbReference>
<dbReference type="RefSeq" id="WP_008043091.1">
    <property type="nucleotide sequence ID" value="NZ_CH724150.1"/>
</dbReference>
<evidence type="ECO:0000256" key="1">
    <source>
        <dbReference type="ARBA" id="ARBA00023015"/>
    </source>
</evidence>
<dbReference type="AlphaFoldDB" id="A4BH58"/>
<dbReference type="Pfam" id="PF00440">
    <property type="entry name" value="TetR_N"/>
    <property type="match status" value="1"/>
</dbReference>
<evidence type="ECO:0000256" key="4">
    <source>
        <dbReference type="PROSITE-ProRule" id="PRU00335"/>
    </source>
</evidence>
<dbReference type="Pfam" id="PF13972">
    <property type="entry name" value="TetR"/>
    <property type="match status" value="1"/>
</dbReference>
<dbReference type="Proteomes" id="UP000005953">
    <property type="component" value="Unassembled WGS sequence"/>
</dbReference>
<dbReference type="PROSITE" id="PS50977">
    <property type="entry name" value="HTH_TETR_2"/>
    <property type="match status" value="1"/>
</dbReference>
<keyword evidence="7" id="KW-1185">Reference proteome</keyword>
<dbReference type="GO" id="GO:0000976">
    <property type="term" value="F:transcription cis-regulatory region binding"/>
    <property type="evidence" value="ECO:0007669"/>
    <property type="project" value="TreeGrafter"/>
</dbReference>
<reference evidence="6 7" key="1">
    <citation type="submission" date="2006-02" db="EMBL/GenBank/DDBJ databases">
        <authorList>
            <person name="Pinhassi J."/>
            <person name="Pedros-Alio C."/>
            <person name="Ferriera S."/>
            <person name="Johnson J."/>
            <person name="Kravitz S."/>
            <person name="Halpern A."/>
            <person name="Remington K."/>
            <person name="Beeson K."/>
            <person name="Tran B."/>
            <person name="Rogers Y.-H."/>
            <person name="Friedman R."/>
            <person name="Venter J.C."/>
        </authorList>
    </citation>
    <scope>NUCLEOTIDE SEQUENCE [LARGE SCALE GENOMIC DNA]</scope>
    <source>
        <strain evidence="6 7">MED297</strain>
    </source>
</reference>
<evidence type="ECO:0000313" key="6">
    <source>
        <dbReference type="EMBL" id="EAR08557.1"/>
    </source>
</evidence>
<name>A4BH58_9GAMM</name>
<dbReference type="PRINTS" id="PR00455">
    <property type="entry name" value="HTHTETR"/>
</dbReference>
<evidence type="ECO:0000256" key="2">
    <source>
        <dbReference type="ARBA" id="ARBA00023125"/>
    </source>
</evidence>
<dbReference type="EMBL" id="AAOE01000019">
    <property type="protein sequence ID" value="EAR08557.1"/>
    <property type="molecule type" value="Genomic_DNA"/>
</dbReference>
<keyword evidence="3" id="KW-0804">Transcription</keyword>
<dbReference type="InterPro" id="IPR001647">
    <property type="entry name" value="HTH_TetR"/>
</dbReference>
<dbReference type="STRING" id="314283.MED297_15085"/>
<organism evidence="6 7">
    <name type="scientific">Reinekea blandensis MED297</name>
    <dbReference type="NCBI Taxonomy" id="314283"/>
    <lineage>
        <taxon>Bacteria</taxon>
        <taxon>Pseudomonadati</taxon>
        <taxon>Pseudomonadota</taxon>
        <taxon>Gammaproteobacteria</taxon>
        <taxon>Oceanospirillales</taxon>
        <taxon>Saccharospirillaceae</taxon>
        <taxon>Reinekea</taxon>
    </lineage>
</organism>
<accession>A4BH58</accession>
<proteinExistence type="predicted"/>
<evidence type="ECO:0000256" key="3">
    <source>
        <dbReference type="ARBA" id="ARBA00023163"/>
    </source>
</evidence>
<dbReference type="InterPro" id="IPR009057">
    <property type="entry name" value="Homeodomain-like_sf"/>
</dbReference>
<dbReference type="Gene3D" id="1.10.357.10">
    <property type="entry name" value="Tetracycline Repressor, domain 2"/>
    <property type="match status" value="1"/>
</dbReference>
<feature type="domain" description="HTH tetR-type" evidence="5">
    <location>
        <begin position="1"/>
        <end position="61"/>
    </location>
</feature>
<keyword evidence="1" id="KW-0805">Transcription regulation</keyword>
<evidence type="ECO:0000259" key="5">
    <source>
        <dbReference type="PROSITE" id="PS50977"/>
    </source>
</evidence>
<evidence type="ECO:0000313" key="7">
    <source>
        <dbReference type="Proteomes" id="UP000005953"/>
    </source>
</evidence>
<comment type="caution">
    <text evidence="6">The sequence shown here is derived from an EMBL/GenBank/DDBJ whole genome shotgun (WGS) entry which is preliminary data.</text>
</comment>
<dbReference type="InterPro" id="IPR025722">
    <property type="entry name" value="TetR"/>
</dbReference>
<keyword evidence="2 4" id="KW-0238">DNA-binding</keyword>
<dbReference type="PANTHER" id="PTHR30055">
    <property type="entry name" value="HTH-TYPE TRANSCRIPTIONAL REGULATOR RUTR"/>
    <property type="match status" value="1"/>
</dbReference>
<dbReference type="OrthoDB" id="5816932at2"/>